<keyword evidence="2" id="KW-0808">Transferase</keyword>
<dbReference type="SUPFAM" id="SSF53448">
    <property type="entry name" value="Nucleotide-diphospho-sugar transferases"/>
    <property type="match status" value="1"/>
</dbReference>
<dbReference type="OrthoDB" id="9810303at2"/>
<feature type="domain" description="Glycosyltransferase 2-like" evidence="1">
    <location>
        <begin position="128"/>
        <end position="279"/>
    </location>
</feature>
<organism evidence="2 3">
    <name type="scientific">Clostridium saccharoperbutylacetonicum N1-4(HMT)</name>
    <dbReference type="NCBI Taxonomy" id="931276"/>
    <lineage>
        <taxon>Bacteria</taxon>
        <taxon>Bacillati</taxon>
        <taxon>Bacillota</taxon>
        <taxon>Clostridia</taxon>
        <taxon>Eubacteriales</taxon>
        <taxon>Clostridiaceae</taxon>
        <taxon>Clostridium</taxon>
    </lineage>
</organism>
<accession>M1M8A2</accession>
<protein>
    <submittedName>
        <fullName evidence="2">Glycosyl transferase family 2</fullName>
    </submittedName>
</protein>
<dbReference type="InterPro" id="IPR029044">
    <property type="entry name" value="Nucleotide-diphossugar_trans"/>
</dbReference>
<dbReference type="PANTHER" id="PTHR10859:SF91">
    <property type="entry name" value="DOLICHYL-PHOSPHATE BETA-GLUCOSYLTRANSFERASE"/>
    <property type="match status" value="1"/>
</dbReference>
<dbReference type="EMBL" id="CP004121">
    <property type="protein sequence ID" value="AGF54184.1"/>
    <property type="molecule type" value="Genomic_DNA"/>
</dbReference>
<dbReference type="Gene3D" id="3.90.550.10">
    <property type="entry name" value="Spore Coat Polysaccharide Biosynthesis Protein SpsA, Chain A"/>
    <property type="match status" value="1"/>
</dbReference>
<evidence type="ECO:0000313" key="3">
    <source>
        <dbReference type="Proteomes" id="UP000011728"/>
    </source>
</evidence>
<dbReference type="Pfam" id="PF00535">
    <property type="entry name" value="Glycos_transf_2"/>
    <property type="match status" value="1"/>
</dbReference>
<dbReference type="RefSeq" id="WP_015390510.1">
    <property type="nucleotide sequence ID" value="NC_020291.1"/>
</dbReference>
<name>M1M8A2_9CLOT</name>
<gene>
    <name evidence="2" type="ORF">Cspa_c03660</name>
</gene>
<proteinExistence type="predicted"/>
<dbReference type="GO" id="GO:0006487">
    <property type="term" value="P:protein N-linked glycosylation"/>
    <property type="evidence" value="ECO:0007669"/>
    <property type="project" value="TreeGrafter"/>
</dbReference>
<reference evidence="2 3" key="1">
    <citation type="submission" date="2013-02" db="EMBL/GenBank/DDBJ databases">
        <title>Genome sequence of Clostridium saccharoperbutylacetonicum N1-4(HMT).</title>
        <authorList>
            <person name="Poehlein A."/>
            <person name="Daniel R."/>
        </authorList>
    </citation>
    <scope>NUCLEOTIDE SEQUENCE [LARGE SCALE GENOMIC DNA]</scope>
    <source>
        <strain evidence="3">N1-4(HMT)</strain>
    </source>
</reference>
<evidence type="ECO:0000259" key="1">
    <source>
        <dbReference type="Pfam" id="PF00535"/>
    </source>
</evidence>
<dbReference type="Proteomes" id="UP000011728">
    <property type="component" value="Chromosome"/>
</dbReference>
<dbReference type="PANTHER" id="PTHR10859">
    <property type="entry name" value="GLYCOSYL TRANSFERASE"/>
    <property type="match status" value="1"/>
</dbReference>
<keyword evidence="3" id="KW-1185">Reference proteome</keyword>
<dbReference type="KEGG" id="csr:Cspa_c03660"/>
<dbReference type="HOGENOM" id="CLU_741549_0_0_9"/>
<dbReference type="GO" id="GO:0016740">
    <property type="term" value="F:transferase activity"/>
    <property type="evidence" value="ECO:0007669"/>
    <property type="project" value="UniProtKB-KW"/>
</dbReference>
<sequence length="378" mass="43256">MEKILIITDFKKAIPYESIITFYELNIINSNSIDSITEITEPVVIIDVEKVSDGIEITNRLRNINPSSNVLLINNFLSPAEHLILTKIKGYGKTKILRWRRTYPDEILINVQDLLHPEFPSKISDIAIIIPVYNEESRFEKVYNFIQKLKFLLDESFTNATIYFVNDGSKDNTQKLIDKLLEVEHEETTTISNYFQLNTYELEQNTRKAGTYLEGLRSINASVMIFVDADDSFEIGDIAKMINILNIGYYDIVVGTKDFSATNRSILRRLISFFKRLLTKPLLPKGIYDSQTGLKGINANCSKMLLPYLHDNTGLAIDLEMMYIAKKLNFRALQLPVKCIDQEGSHVNIVKDSIAFLKIILKLLTVNKNISLDKNDIN</sequence>
<dbReference type="STRING" id="36745.CLSAP_03610"/>
<dbReference type="PATRIC" id="fig|931276.5.peg.346"/>
<dbReference type="eggNOG" id="COG0463">
    <property type="taxonomic scope" value="Bacteria"/>
</dbReference>
<dbReference type="InterPro" id="IPR001173">
    <property type="entry name" value="Glyco_trans_2-like"/>
</dbReference>
<dbReference type="AlphaFoldDB" id="M1M8A2"/>
<evidence type="ECO:0000313" key="2">
    <source>
        <dbReference type="EMBL" id="AGF54184.1"/>
    </source>
</evidence>